<dbReference type="InterPro" id="IPR051995">
    <property type="entry name" value="Ciliary_GTPase"/>
</dbReference>
<keyword evidence="2 3" id="KW-0342">GTP-binding</keyword>
<dbReference type="Proteomes" id="UP000006727">
    <property type="component" value="Chromosome 1"/>
</dbReference>
<proteinExistence type="predicted"/>
<reference evidence="5" key="3">
    <citation type="submission" date="2020-12" db="UniProtKB">
        <authorList>
            <consortium name="EnsemblPlants"/>
        </authorList>
    </citation>
    <scope>IDENTIFICATION</scope>
</reference>
<dbReference type="GO" id="GO:0003924">
    <property type="term" value="F:GTPase activity"/>
    <property type="evidence" value="ECO:0007669"/>
    <property type="project" value="InterPro"/>
</dbReference>
<protein>
    <submittedName>
        <fullName evidence="5">Uncharacterized protein</fullName>
    </submittedName>
</protein>
<evidence type="ECO:0000313" key="6">
    <source>
        <dbReference type="Proteomes" id="UP000006727"/>
    </source>
</evidence>
<dbReference type="SUPFAM" id="SSF52540">
    <property type="entry name" value="P-loop containing nucleoside triphosphate hydrolases"/>
    <property type="match status" value="1"/>
</dbReference>
<dbReference type="PANTHER" id="PTHR46090:SF2">
    <property type="entry name" value="ADP-RIBOSYLATION FACTOR-LIKE PROTEIN 13B"/>
    <property type="match status" value="1"/>
</dbReference>
<dbReference type="InParanoid" id="A0A7I4BVT6"/>
<feature type="binding site" evidence="4">
    <location>
        <position position="49"/>
    </location>
    <ligand>
        <name>Mg(2+)</name>
        <dbReference type="ChEBI" id="CHEBI:18420"/>
    </ligand>
</feature>
<dbReference type="InterPro" id="IPR027417">
    <property type="entry name" value="P-loop_NTPase"/>
</dbReference>
<dbReference type="NCBIfam" id="TIGR00231">
    <property type="entry name" value="small_GTP"/>
    <property type="match status" value="1"/>
</dbReference>
<dbReference type="SMART" id="SM00178">
    <property type="entry name" value="SAR"/>
    <property type="match status" value="1"/>
</dbReference>
<dbReference type="PRINTS" id="PR00328">
    <property type="entry name" value="SAR1GTPBP"/>
</dbReference>
<evidence type="ECO:0000313" key="5">
    <source>
        <dbReference type="EnsemblPlants" id="Pp3c1_40600V3.2"/>
    </source>
</evidence>
<keyword evidence="4" id="KW-0460">Magnesium</keyword>
<dbReference type="GO" id="GO:0005525">
    <property type="term" value="F:GTP binding"/>
    <property type="evidence" value="ECO:0007669"/>
    <property type="project" value="UniProtKB-KW"/>
</dbReference>
<evidence type="ECO:0000256" key="1">
    <source>
        <dbReference type="ARBA" id="ARBA00022741"/>
    </source>
</evidence>
<dbReference type="PROSITE" id="PS51417">
    <property type="entry name" value="ARF"/>
    <property type="match status" value="1"/>
</dbReference>
<dbReference type="Pfam" id="PF00025">
    <property type="entry name" value="Arf"/>
    <property type="match status" value="1"/>
</dbReference>
<accession>A0A7I4BVT6</accession>
<evidence type="ECO:0000256" key="3">
    <source>
        <dbReference type="PIRSR" id="PIRSR606689-1"/>
    </source>
</evidence>
<evidence type="ECO:0000256" key="2">
    <source>
        <dbReference type="ARBA" id="ARBA00023134"/>
    </source>
</evidence>
<keyword evidence="1 3" id="KW-0547">Nucleotide-binding</keyword>
<evidence type="ECO:0000256" key="4">
    <source>
        <dbReference type="PIRSR" id="PIRSR606689-2"/>
    </source>
</evidence>
<dbReference type="Gene3D" id="3.40.50.300">
    <property type="entry name" value="P-loop containing nucleotide triphosphate hydrolases"/>
    <property type="match status" value="1"/>
</dbReference>
<keyword evidence="6" id="KW-1185">Reference proteome</keyword>
<dbReference type="PANTHER" id="PTHR46090">
    <property type="entry name" value="ADP-RIBOSYLATION FACTOR-LIKE PROTEIN 13B"/>
    <property type="match status" value="1"/>
</dbReference>
<dbReference type="EMBL" id="ABEU02000001">
    <property type="status" value="NOT_ANNOTATED_CDS"/>
    <property type="molecule type" value="Genomic_DNA"/>
</dbReference>
<sequence>MQEQNDRTCAHSTSCSQCCFDCLFEIFHSCWCHNDIVILLLGLNNAGKSTLLSTIRKEERKDHFSTWGFDGKVWKTHKFRTMVYDLGGRKSFRGIWPHYYAEAFGVIFVVDGADESRIWEASVELKAVMEHPYLVGKPLLIVANKLNESKALKYDDLKGALGPFNASEHAFIYCDCRLQSGCLIDKELQVGLDWLVASIELHYNQLEGRVEYELAKQDEKELAKNLQSTVLSTNEDIKCESHEQMQTQIELDETNLNICTYERKSMHGQSFNISTAEYEKSLAPLIESFKKTDDEPSYTPTQIAEYFGICLNKTQNIECHPQHLPGQLNLGVD</sequence>
<reference evidence="5 6" key="2">
    <citation type="journal article" date="2018" name="Plant J.">
        <title>The Physcomitrella patens chromosome-scale assembly reveals moss genome structure and evolution.</title>
        <authorList>
            <person name="Lang D."/>
            <person name="Ullrich K.K."/>
            <person name="Murat F."/>
            <person name="Fuchs J."/>
            <person name="Jenkins J."/>
            <person name="Haas F.B."/>
            <person name="Piednoel M."/>
            <person name="Gundlach H."/>
            <person name="Van Bel M."/>
            <person name="Meyberg R."/>
            <person name="Vives C."/>
            <person name="Morata J."/>
            <person name="Symeonidi A."/>
            <person name="Hiss M."/>
            <person name="Muchero W."/>
            <person name="Kamisugi Y."/>
            <person name="Saleh O."/>
            <person name="Blanc G."/>
            <person name="Decker E.L."/>
            <person name="van Gessel N."/>
            <person name="Grimwood J."/>
            <person name="Hayes R.D."/>
            <person name="Graham S.W."/>
            <person name="Gunter L.E."/>
            <person name="McDaniel S.F."/>
            <person name="Hoernstein S.N.W."/>
            <person name="Larsson A."/>
            <person name="Li F.W."/>
            <person name="Perroud P.F."/>
            <person name="Phillips J."/>
            <person name="Ranjan P."/>
            <person name="Rokshar D.S."/>
            <person name="Rothfels C.J."/>
            <person name="Schneider L."/>
            <person name="Shu S."/>
            <person name="Stevenson D.W."/>
            <person name="Thummler F."/>
            <person name="Tillich M."/>
            <person name="Villarreal Aguilar J.C."/>
            <person name="Widiez T."/>
            <person name="Wong G.K."/>
            <person name="Wymore A."/>
            <person name="Zhang Y."/>
            <person name="Zimmer A.D."/>
            <person name="Quatrano R.S."/>
            <person name="Mayer K.F.X."/>
            <person name="Goodstein D."/>
            <person name="Casacuberta J.M."/>
            <person name="Vandepoele K."/>
            <person name="Reski R."/>
            <person name="Cuming A.C."/>
            <person name="Tuskan G.A."/>
            <person name="Maumus F."/>
            <person name="Salse J."/>
            <person name="Schmutz J."/>
            <person name="Rensing S.A."/>
        </authorList>
    </citation>
    <scope>NUCLEOTIDE SEQUENCE [LARGE SCALE GENOMIC DNA]</scope>
    <source>
        <strain evidence="5 6">cv. Gransden 2004</strain>
    </source>
</reference>
<feature type="binding site" evidence="4">
    <location>
        <position position="66"/>
    </location>
    <ligand>
        <name>Mg(2+)</name>
        <dbReference type="ChEBI" id="CHEBI:18420"/>
    </ligand>
</feature>
<dbReference type="Gramene" id="Pp3c1_40600V3.2">
    <property type="protein sequence ID" value="Pp3c1_40600V3.2"/>
    <property type="gene ID" value="Pp3c1_40600"/>
</dbReference>
<dbReference type="AlphaFoldDB" id="A0A7I4BVT6"/>
<feature type="binding site" evidence="3">
    <location>
        <position position="88"/>
    </location>
    <ligand>
        <name>GTP</name>
        <dbReference type="ChEBI" id="CHEBI:37565"/>
    </ligand>
</feature>
<dbReference type="InterPro" id="IPR005225">
    <property type="entry name" value="Small_GTP-bd"/>
</dbReference>
<organism evidence="5 6">
    <name type="scientific">Physcomitrium patens</name>
    <name type="common">Spreading-leaved earth moss</name>
    <name type="synonym">Physcomitrella patens</name>
    <dbReference type="NCBI Taxonomy" id="3218"/>
    <lineage>
        <taxon>Eukaryota</taxon>
        <taxon>Viridiplantae</taxon>
        <taxon>Streptophyta</taxon>
        <taxon>Embryophyta</taxon>
        <taxon>Bryophyta</taxon>
        <taxon>Bryophytina</taxon>
        <taxon>Bryopsida</taxon>
        <taxon>Funariidae</taxon>
        <taxon>Funariales</taxon>
        <taxon>Funariaceae</taxon>
        <taxon>Physcomitrium</taxon>
    </lineage>
</organism>
<keyword evidence="4" id="KW-0479">Metal-binding</keyword>
<name>A0A7I4BVT6_PHYPA</name>
<dbReference type="GO" id="GO:0046872">
    <property type="term" value="F:metal ion binding"/>
    <property type="evidence" value="ECO:0007669"/>
    <property type="project" value="UniProtKB-KW"/>
</dbReference>
<feature type="binding site" evidence="3">
    <location>
        <begin position="42"/>
        <end position="49"/>
    </location>
    <ligand>
        <name>GTP</name>
        <dbReference type="ChEBI" id="CHEBI:37565"/>
    </ligand>
</feature>
<dbReference type="EnsemblPlants" id="Pp3c1_40600V3.2">
    <property type="protein sequence ID" value="Pp3c1_40600V3.2"/>
    <property type="gene ID" value="Pp3c1_40600"/>
</dbReference>
<reference evidence="5 6" key="1">
    <citation type="journal article" date="2008" name="Science">
        <title>The Physcomitrella genome reveals evolutionary insights into the conquest of land by plants.</title>
        <authorList>
            <person name="Rensing S."/>
            <person name="Lang D."/>
            <person name="Zimmer A."/>
            <person name="Terry A."/>
            <person name="Salamov A."/>
            <person name="Shapiro H."/>
            <person name="Nishiyama T."/>
            <person name="Perroud P.-F."/>
            <person name="Lindquist E."/>
            <person name="Kamisugi Y."/>
            <person name="Tanahashi T."/>
            <person name="Sakakibara K."/>
            <person name="Fujita T."/>
            <person name="Oishi K."/>
            <person name="Shin-I T."/>
            <person name="Kuroki Y."/>
            <person name="Toyoda A."/>
            <person name="Suzuki Y."/>
            <person name="Hashimoto A."/>
            <person name="Yamaguchi K."/>
            <person name="Sugano A."/>
            <person name="Kohara Y."/>
            <person name="Fujiyama A."/>
            <person name="Anterola A."/>
            <person name="Aoki S."/>
            <person name="Ashton N."/>
            <person name="Barbazuk W.B."/>
            <person name="Barker E."/>
            <person name="Bennetzen J."/>
            <person name="Bezanilla M."/>
            <person name="Blankenship R."/>
            <person name="Cho S.H."/>
            <person name="Dutcher S."/>
            <person name="Estelle M."/>
            <person name="Fawcett J.A."/>
            <person name="Gundlach H."/>
            <person name="Hanada K."/>
            <person name="Heyl A."/>
            <person name="Hicks K.A."/>
            <person name="Hugh J."/>
            <person name="Lohr M."/>
            <person name="Mayer K."/>
            <person name="Melkozernov A."/>
            <person name="Murata T."/>
            <person name="Nelson D."/>
            <person name="Pils B."/>
            <person name="Prigge M."/>
            <person name="Reiss B."/>
            <person name="Renner T."/>
            <person name="Rombauts S."/>
            <person name="Rushton P."/>
            <person name="Sanderfoot A."/>
            <person name="Schween G."/>
            <person name="Shiu S.-H."/>
            <person name="Stueber K."/>
            <person name="Theodoulou F.L."/>
            <person name="Tu H."/>
            <person name="Van de Peer Y."/>
            <person name="Verrier P.J."/>
            <person name="Waters E."/>
            <person name="Wood A."/>
            <person name="Yang L."/>
            <person name="Cove D."/>
            <person name="Cuming A."/>
            <person name="Hasebe M."/>
            <person name="Lucas S."/>
            <person name="Mishler D.B."/>
            <person name="Reski R."/>
            <person name="Grigoriev I."/>
            <person name="Quatrano R.S."/>
            <person name="Boore J.L."/>
        </authorList>
    </citation>
    <scope>NUCLEOTIDE SEQUENCE [LARGE SCALE GENOMIC DNA]</scope>
    <source>
        <strain evidence="5 6">cv. Gransden 2004</strain>
    </source>
</reference>
<dbReference type="InterPro" id="IPR006689">
    <property type="entry name" value="Small_GTPase_ARF/SAR"/>
</dbReference>
<dbReference type="SMART" id="SM00177">
    <property type="entry name" value="ARF"/>
    <property type="match status" value="1"/>
</dbReference>